<sequence length="143" mass="15902">FIRNSVSVVLQFTHGDDDIFCFNCVTSFACVPHILTSSLILSVGIFAIYFKRRGVVHAHNIKLTTKTDYILGYTRSAHTWIKDTVDMISRKFGGPAASLFSCAKPTTRVQLSATSPSSTTKYHEQQCQSQPIKSTKSKNLPNK</sequence>
<organism evidence="3">
    <name type="scientific">Arion vulgaris</name>
    <dbReference type="NCBI Taxonomy" id="1028688"/>
    <lineage>
        <taxon>Eukaryota</taxon>
        <taxon>Metazoa</taxon>
        <taxon>Spiralia</taxon>
        <taxon>Lophotrochozoa</taxon>
        <taxon>Mollusca</taxon>
        <taxon>Gastropoda</taxon>
        <taxon>Heterobranchia</taxon>
        <taxon>Euthyneura</taxon>
        <taxon>Panpulmonata</taxon>
        <taxon>Eupulmonata</taxon>
        <taxon>Stylommatophora</taxon>
        <taxon>Helicina</taxon>
        <taxon>Arionoidea</taxon>
        <taxon>Arionidae</taxon>
        <taxon>Arion</taxon>
    </lineage>
</organism>
<proteinExistence type="predicted"/>
<gene>
    <name evidence="3" type="primary">ORF175184</name>
</gene>
<reference evidence="3" key="1">
    <citation type="submission" date="2014-12" db="EMBL/GenBank/DDBJ databases">
        <title>Insight into the proteome of Arion vulgaris.</title>
        <authorList>
            <person name="Aradska J."/>
            <person name="Bulat T."/>
            <person name="Smidak R."/>
            <person name="Sarate P."/>
            <person name="Gangsoo J."/>
            <person name="Sialana F."/>
            <person name="Bilban M."/>
            <person name="Lubec G."/>
        </authorList>
    </citation>
    <scope>NUCLEOTIDE SEQUENCE</scope>
    <source>
        <tissue evidence="3">Skin</tissue>
    </source>
</reference>
<keyword evidence="2" id="KW-0472">Membrane</keyword>
<feature type="transmembrane region" description="Helical" evidence="2">
    <location>
        <begin position="25"/>
        <end position="50"/>
    </location>
</feature>
<feature type="region of interest" description="Disordered" evidence="1">
    <location>
        <begin position="113"/>
        <end position="143"/>
    </location>
</feature>
<evidence type="ECO:0000256" key="2">
    <source>
        <dbReference type="SAM" id="Phobius"/>
    </source>
</evidence>
<dbReference type="EMBL" id="HACG01043316">
    <property type="protein sequence ID" value="CEK90181.1"/>
    <property type="molecule type" value="Transcribed_RNA"/>
</dbReference>
<accession>A0A0B7BCZ3</accession>
<keyword evidence="2" id="KW-0812">Transmembrane</keyword>
<keyword evidence="2" id="KW-1133">Transmembrane helix</keyword>
<name>A0A0B7BCZ3_9EUPU</name>
<evidence type="ECO:0000313" key="3">
    <source>
        <dbReference type="EMBL" id="CEK90181.1"/>
    </source>
</evidence>
<protein>
    <submittedName>
        <fullName evidence="3">Uncharacterized protein</fullName>
    </submittedName>
</protein>
<feature type="non-terminal residue" evidence="3">
    <location>
        <position position="1"/>
    </location>
</feature>
<dbReference type="AlphaFoldDB" id="A0A0B7BCZ3"/>
<evidence type="ECO:0000256" key="1">
    <source>
        <dbReference type="SAM" id="MobiDB-lite"/>
    </source>
</evidence>